<dbReference type="InterPro" id="IPR046408">
    <property type="entry name" value="CIAPIN1"/>
</dbReference>
<dbReference type="GO" id="GO:0051537">
    <property type="term" value="F:2 iron, 2 sulfur cluster binding"/>
    <property type="evidence" value="ECO:0007669"/>
    <property type="project" value="UniProtKB-UniRule"/>
</dbReference>
<dbReference type="GO" id="GO:0016226">
    <property type="term" value="P:iron-sulfur cluster assembly"/>
    <property type="evidence" value="ECO:0007669"/>
    <property type="project" value="UniProtKB-UniRule"/>
</dbReference>
<comment type="domain">
    <text evidence="10">The twin Cx2C motifs are involved in the recognition by the mitochondrial MIA40-ERV1 disulfide relay system. The formation of 2 disulfide bonds in the Cx2C motifs through dithiol/disulfide exchange reactions effectively traps the protein in the mitochondrial intermembrane space.</text>
</comment>
<sequence>MADTRSLLLAPPSVAAHEDQLRSVFATFDRASTDLQMLDRLSAGLVTLPPATYDLVLVLTGTDGSRRGEALDLMDRHLYGRIVSSMKAGASLSFEHGRVDVKEAILAGLVEKQDGTFEKLADEEAVVPLRFVSRTKKAPVPNGTSHADASTVRYDFSKMDDDDDDIIDENGLLTDEDLNRRPVQRASLPSPRTHATTDQILTAMAASDCNPQKRRRPCKDCTCGLAAKFEAEDKQRRAAADAGLTAMLDANDLNELDFTVEGKTGSCNNCSLGDAFRCSTCPYIGLPPFKPGEEVRIMNDMAQL</sequence>
<comment type="subcellular location">
    <subcellularLocation>
        <location evidence="10">Cytoplasm</location>
    </subcellularLocation>
    <subcellularLocation>
        <location evidence="10">Mitochondrion intermembrane space</location>
    </subcellularLocation>
</comment>
<feature type="binding site" evidence="10">
    <location>
        <position position="267"/>
    </location>
    <ligand>
        <name>[4Fe-4S] cluster</name>
        <dbReference type="ChEBI" id="CHEBI:49883"/>
    </ligand>
</feature>
<keyword evidence="5 10" id="KW-0001">2Fe-2S</keyword>
<dbReference type="GeneID" id="63719046"/>
<evidence type="ECO:0000256" key="6">
    <source>
        <dbReference type="ARBA" id="ARBA00022723"/>
    </source>
</evidence>
<dbReference type="STRING" id="98403.A0A151GBM3"/>
<keyword evidence="3 10" id="KW-0004">4Fe-4S</keyword>
<dbReference type="PANTHER" id="PTHR13273">
    <property type="entry name" value="ANAMORSIN"/>
    <property type="match status" value="1"/>
</dbReference>
<accession>A0A151GBM3</accession>
<comment type="domain">
    <text evidence="10">The C-terminal domain binds 2 Fe-S clusters but is otherwise mostly in an intrinsically disordered conformation.</text>
</comment>
<keyword evidence="4 10" id="KW-0963">Cytoplasm</keyword>
<dbReference type="InterPro" id="IPR031838">
    <property type="entry name" value="Dre2_N"/>
</dbReference>
<evidence type="ECO:0000256" key="2">
    <source>
        <dbReference type="ARBA" id="ARBA00008169"/>
    </source>
</evidence>
<dbReference type="PANTHER" id="PTHR13273:SF14">
    <property type="entry name" value="ANAMORSIN"/>
    <property type="match status" value="1"/>
</dbReference>
<feature type="binding site" evidence="10">
    <location>
        <position position="270"/>
    </location>
    <ligand>
        <name>[4Fe-4S] cluster</name>
        <dbReference type="ChEBI" id="CHEBI:49883"/>
    </ligand>
</feature>
<organism evidence="13 14">
    <name type="scientific">Drechmeria coniospora</name>
    <name type="common">Nematophagous fungus</name>
    <name type="synonym">Meria coniospora</name>
    <dbReference type="NCBI Taxonomy" id="98403"/>
    <lineage>
        <taxon>Eukaryota</taxon>
        <taxon>Fungi</taxon>
        <taxon>Dikarya</taxon>
        <taxon>Ascomycota</taxon>
        <taxon>Pezizomycotina</taxon>
        <taxon>Sordariomycetes</taxon>
        <taxon>Hypocreomycetidae</taxon>
        <taxon>Hypocreales</taxon>
        <taxon>Ophiocordycipitaceae</taxon>
        <taxon>Drechmeria</taxon>
    </lineage>
</organism>
<gene>
    <name evidence="13" type="ORF">DCS_06403</name>
</gene>
<feature type="binding site" evidence="10">
    <location>
        <position position="221"/>
    </location>
    <ligand>
        <name>[2Fe-2S] cluster</name>
        <dbReference type="ChEBI" id="CHEBI:190135"/>
    </ligand>
</feature>
<feature type="binding site" evidence="10">
    <location>
        <position position="223"/>
    </location>
    <ligand>
        <name>[2Fe-2S] cluster</name>
        <dbReference type="ChEBI" id="CHEBI:190135"/>
    </ligand>
</feature>
<evidence type="ECO:0000256" key="9">
    <source>
        <dbReference type="ARBA" id="ARBA00023128"/>
    </source>
</evidence>
<dbReference type="GO" id="GO:0009055">
    <property type="term" value="F:electron transfer activity"/>
    <property type="evidence" value="ECO:0007669"/>
    <property type="project" value="UniProtKB-UniRule"/>
</dbReference>
<comment type="similarity">
    <text evidence="2 10">Belongs to the anamorsin family.</text>
</comment>
<dbReference type="HAMAP" id="MF_03115">
    <property type="entry name" value="Anamorsin"/>
    <property type="match status" value="1"/>
</dbReference>
<feature type="short sequence motif" description="Cx2C motif 2" evidence="10">
    <location>
        <begin position="278"/>
        <end position="281"/>
    </location>
</feature>
<keyword evidence="8 10" id="KW-0411">Iron-sulfur</keyword>
<dbReference type="RefSeq" id="XP_040653797.1">
    <property type="nucleotide sequence ID" value="XM_040803693.1"/>
</dbReference>
<dbReference type="InParanoid" id="A0A151GBM3"/>
<reference evidence="13 14" key="1">
    <citation type="journal article" date="2016" name="Sci. Rep.">
        <title>Insights into Adaptations to a Near-Obligate Nematode Endoparasitic Lifestyle from the Finished Genome of Drechmeria coniospora.</title>
        <authorList>
            <person name="Zhang L."/>
            <person name="Zhou Z."/>
            <person name="Guo Q."/>
            <person name="Fokkens L."/>
            <person name="Miskei M."/>
            <person name="Pocsi I."/>
            <person name="Zhang W."/>
            <person name="Chen M."/>
            <person name="Wang L."/>
            <person name="Sun Y."/>
            <person name="Donzelli B.G."/>
            <person name="Gibson D.M."/>
            <person name="Nelson D.R."/>
            <person name="Luo J.G."/>
            <person name="Rep M."/>
            <person name="Liu H."/>
            <person name="Yang S."/>
            <person name="Wang J."/>
            <person name="Krasnoff S.B."/>
            <person name="Xu Y."/>
            <person name="Molnar I."/>
            <person name="Lin M."/>
        </authorList>
    </citation>
    <scope>NUCLEOTIDE SEQUENCE [LARGE SCALE GENOMIC DNA]</scope>
    <source>
        <strain evidence="13 14">ARSEF 6962</strain>
    </source>
</reference>
<evidence type="ECO:0000256" key="10">
    <source>
        <dbReference type="HAMAP-Rule" id="MF_03115"/>
    </source>
</evidence>
<evidence type="ECO:0000256" key="8">
    <source>
        <dbReference type="ARBA" id="ARBA00023014"/>
    </source>
</evidence>
<feature type="binding site" evidence="10">
    <location>
        <position position="218"/>
    </location>
    <ligand>
        <name>[2Fe-2S] cluster</name>
        <dbReference type="ChEBI" id="CHEBI:190135"/>
    </ligand>
</feature>
<feature type="region of interest" description="Fe-S binding site B" evidence="10">
    <location>
        <begin position="267"/>
        <end position="281"/>
    </location>
</feature>
<name>A0A151GBM3_DRECN</name>
<evidence type="ECO:0000256" key="7">
    <source>
        <dbReference type="ARBA" id="ARBA00023004"/>
    </source>
</evidence>
<comment type="cofactor">
    <cofactor evidence="10">
        <name>[2Fe-2S] cluster</name>
        <dbReference type="ChEBI" id="CHEBI:190135"/>
    </cofactor>
</comment>
<dbReference type="InterPro" id="IPR007785">
    <property type="entry name" value="Anamorsin"/>
</dbReference>
<dbReference type="GO" id="GO:0051539">
    <property type="term" value="F:4 iron, 4 sulfur cluster binding"/>
    <property type="evidence" value="ECO:0007669"/>
    <property type="project" value="UniProtKB-KW"/>
</dbReference>
<comment type="cofactor">
    <cofactor evidence="1 10">
        <name>[4Fe-4S] cluster</name>
        <dbReference type="ChEBI" id="CHEBI:49883"/>
    </cofactor>
</comment>
<dbReference type="GO" id="GO:0005758">
    <property type="term" value="C:mitochondrial intermembrane space"/>
    <property type="evidence" value="ECO:0007669"/>
    <property type="project" value="UniProtKB-SubCell"/>
</dbReference>
<evidence type="ECO:0000256" key="4">
    <source>
        <dbReference type="ARBA" id="ARBA00022490"/>
    </source>
</evidence>
<proteinExistence type="inferred from homology"/>
<feature type="binding site" evidence="10">
    <location>
        <position position="209"/>
    </location>
    <ligand>
        <name>[2Fe-2S] cluster</name>
        <dbReference type="ChEBI" id="CHEBI:190135"/>
    </ligand>
</feature>
<evidence type="ECO:0000259" key="12">
    <source>
        <dbReference type="Pfam" id="PF16803"/>
    </source>
</evidence>
<feature type="domain" description="Fe-S cluster assembly protein Dre2 N-terminal" evidence="12">
    <location>
        <begin position="5"/>
        <end position="130"/>
    </location>
</feature>
<comment type="caution">
    <text evidence="10">Lacks conserved residue(s) required for the propagation of feature annotation.</text>
</comment>
<comment type="domain">
    <text evidence="10">The N-terminal domain has structural similarity with S-adenosyl-L-methionine-dependent methyltransferases, but does not bind S-adenosyl-L-methionine. It is required for correct assembly of the 2 Fe-S clusters.</text>
</comment>
<evidence type="ECO:0000256" key="1">
    <source>
        <dbReference type="ARBA" id="ARBA00001966"/>
    </source>
</evidence>
<evidence type="ECO:0000313" key="13">
    <source>
        <dbReference type="EMBL" id="KYK54445.1"/>
    </source>
</evidence>
<evidence type="ECO:0000313" key="14">
    <source>
        <dbReference type="Proteomes" id="UP000076580"/>
    </source>
</evidence>
<dbReference type="EMBL" id="LAYC01000003">
    <property type="protein sequence ID" value="KYK54445.1"/>
    <property type="molecule type" value="Genomic_DNA"/>
</dbReference>
<keyword evidence="6 10" id="KW-0479">Metal-binding</keyword>
<feature type="binding site" evidence="10">
    <location>
        <position position="281"/>
    </location>
    <ligand>
        <name>[4Fe-4S] cluster</name>
        <dbReference type="ChEBI" id="CHEBI:49883"/>
    </ligand>
</feature>
<evidence type="ECO:0000256" key="5">
    <source>
        <dbReference type="ARBA" id="ARBA00022714"/>
    </source>
</evidence>
<protein>
    <submittedName>
        <fullName evidence="13">Uncharacterized protein</fullName>
    </submittedName>
</protein>
<comment type="caution">
    <text evidence="13">The sequence shown here is derived from an EMBL/GenBank/DDBJ whole genome shotgun (WGS) entry which is preliminary data.</text>
</comment>
<dbReference type="Pfam" id="PF05093">
    <property type="entry name" value="CIAPIN1"/>
    <property type="match status" value="1"/>
</dbReference>
<dbReference type="Proteomes" id="UP000076580">
    <property type="component" value="Chromosome 03"/>
</dbReference>
<keyword evidence="9 10" id="KW-0496">Mitochondrion</keyword>
<feature type="domain" description="Anamorsin C-terminal" evidence="11">
    <location>
        <begin position="205"/>
        <end position="297"/>
    </location>
</feature>
<evidence type="ECO:0000259" key="11">
    <source>
        <dbReference type="Pfam" id="PF05093"/>
    </source>
</evidence>
<feature type="binding site" evidence="10">
    <location>
        <position position="278"/>
    </location>
    <ligand>
        <name>[4Fe-4S] cluster</name>
        <dbReference type="ChEBI" id="CHEBI:49883"/>
    </ligand>
</feature>
<dbReference type="AlphaFoldDB" id="A0A151GBM3"/>
<evidence type="ECO:0000256" key="3">
    <source>
        <dbReference type="ARBA" id="ARBA00022485"/>
    </source>
</evidence>
<keyword evidence="7 10" id="KW-0408">Iron</keyword>
<keyword evidence="14" id="KW-1185">Reference proteome</keyword>
<dbReference type="Pfam" id="PF16803">
    <property type="entry name" value="DRE2_N"/>
    <property type="match status" value="1"/>
</dbReference>
<feature type="short sequence motif" description="Cx2C motif 1" evidence="10">
    <location>
        <begin position="267"/>
        <end position="270"/>
    </location>
</feature>
<dbReference type="GO" id="GO:0046872">
    <property type="term" value="F:metal ion binding"/>
    <property type="evidence" value="ECO:0007669"/>
    <property type="project" value="UniProtKB-KW"/>
</dbReference>